<feature type="transmembrane region" description="Helical" evidence="1">
    <location>
        <begin position="157"/>
        <end position="184"/>
    </location>
</feature>
<evidence type="ECO:0000313" key="2">
    <source>
        <dbReference type="EMBL" id="MDA3731077.1"/>
    </source>
</evidence>
<sequence length="259" mass="28919">MLGKLMKYEFKATGRTFLPLYGAILVVALLNRFLGRNTQGVFEELNKVGDFTVVALVALFIALGVITIVATIQRFQKNLLSDEGYLMFTLPVKTRSLILSKMIVAIVWIILSGLVGIAAFGILFISKEFITELMPLLSEFMSEAIYLLQEEVGRVSILVIVQFIVAGFLSYIQFIVSIYLALAIGQFPNFQKHRTAASFIAFFVINLVVNWVLGLAIFAGDFTANVNMNMFIGNLIVLILTVGMFEATNYILRNYLNLE</sequence>
<feature type="transmembrane region" description="Helical" evidence="1">
    <location>
        <begin position="12"/>
        <end position="31"/>
    </location>
</feature>
<evidence type="ECO:0000313" key="3">
    <source>
        <dbReference type="Proteomes" id="UP001169242"/>
    </source>
</evidence>
<keyword evidence="1" id="KW-1133">Transmembrane helix</keyword>
<dbReference type="AlphaFoldDB" id="A0AA42DL63"/>
<feature type="transmembrane region" description="Helical" evidence="1">
    <location>
        <begin position="196"/>
        <end position="219"/>
    </location>
</feature>
<feature type="transmembrane region" description="Helical" evidence="1">
    <location>
        <begin position="103"/>
        <end position="125"/>
    </location>
</feature>
<feature type="transmembrane region" description="Helical" evidence="1">
    <location>
        <begin position="51"/>
        <end position="72"/>
    </location>
</feature>
<feature type="transmembrane region" description="Helical" evidence="1">
    <location>
        <begin position="231"/>
        <end position="252"/>
    </location>
</feature>
<keyword evidence="1" id="KW-0472">Membrane</keyword>
<dbReference type="Proteomes" id="UP001169242">
    <property type="component" value="Unassembled WGS sequence"/>
</dbReference>
<keyword evidence="1" id="KW-0812">Transmembrane</keyword>
<comment type="caution">
    <text evidence="2">The sequence shown here is derived from an EMBL/GenBank/DDBJ whole genome shotgun (WGS) entry which is preliminary data.</text>
</comment>
<name>A0AA42DL63_9FIRM</name>
<dbReference type="RefSeq" id="WP_271011529.1">
    <property type="nucleotide sequence ID" value="NZ_JAQIFT010000025.1"/>
</dbReference>
<evidence type="ECO:0000256" key="1">
    <source>
        <dbReference type="SAM" id="Phobius"/>
    </source>
</evidence>
<accession>A0AA42DL63</accession>
<gene>
    <name evidence="2" type="ORF">PBV87_06185</name>
</gene>
<reference evidence="2" key="1">
    <citation type="journal article" date="2023" name="Int. J. Syst. Evol. Microbiol.">
        <title>&lt;i&gt;Holtiella tumoricola&lt;/i&gt; gen. nov. sp. nov., isolated from a human clinical sample.</title>
        <authorList>
            <person name="Allen-Vercoe E."/>
            <person name="Daigneault M.C."/>
            <person name="Vancuren S.J."/>
            <person name="Cochrane K."/>
            <person name="O'Neal L.L."/>
            <person name="Sankaranarayanan K."/>
            <person name="Lawson P.A."/>
        </authorList>
    </citation>
    <scope>NUCLEOTIDE SEQUENCE</scope>
    <source>
        <strain evidence="2">CC70A</strain>
    </source>
</reference>
<protein>
    <submittedName>
        <fullName evidence="2">ABC transporter permease</fullName>
    </submittedName>
</protein>
<organism evidence="2 3">
    <name type="scientific">Holtiella tumoricola</name>
    <dbReference type="NCBI Taxonomy" id="3018743"/>
    <lineage>
        <taxon>Bacteria</taxon>
        <taxon>Bacillati</taxon>
        <taxon>Bacillota</taxon>
        <taxon>Clostridia</taxon>
        <taxon>Lachnospirales</taxon>
        <taxon>Cellulosilyticaceae</taxon>
        <taxon>Holtiella</taxon>
    </lineage>
</organism>
<dbReference type="EMBL" id="JAQIFT010000025">
    <property type="protein sequence ID" value="MDA3731077.1"/>
    <property type="molecule type" value="Genomic_DNA"/>
</dbReference>
<keyword evidence="3" id="KW-1185">Reference proteome</keyword>
<proteinExistence type="predicted"/>